<evidence type="ECO:0000256" key="2">
    <source>
        <dbReference type="ARBA" id="ARBA00023125"/>
    </source>
</evidence>
<evidence type="ECO:0000259" key="7">
    <source>
        <dbReference type="PROSITE" id="PS51192"/>
    </source>
</evidence>
<sequence length="680" mass="76421">MNRILKNPPPPVNRPQATWASGGITVVQKILKKKDASLRNEIMEISRYRYQQDAKPLQIDAVVNLVRGRNTFLLAGTGYGKSRIPELYFRTLPIRERPFVVILNPLDTLGDNQVLEKKDTKFTAINLTKLTFNPKEADKILNGEYNFVYLSPEIFLNSKMWDRIYFSNKFQRRLGLVVVDEAHMVYEWGIIKKTRGRKRSSALGRHEDRGIFRPSYGNLGGHLMTRNNMPILLMSATCRPVAIEAIKKSLKLPDKTLVMLRGELTRPGIRFIRVTMESSLSSCDDLLDLYAPKATTPDEKVVPTIIYSGSRHRTIKVLEVLDKARGSGDAAEDPDSTFARRFHSITGNLGKVDVAEDFGAGKFPIVSATMAPGLGQNWSRVRSVIHMGRGDPAAICQMLGRCGRDGRPGVAIMFVEKTRVGGKNQIHQILDGFEQSDDDRMDGLAITPVCLRIAFSLDTKLGYIPMSFKDSGYLKEKAREESEGFPQCRCSNCLPMEANTFIENMRLMTVENADRMITTDLNAYETGAIVAKRKKIKTRTPRPSTKRALADPEDLRLYKKRMRSTVDELYLRYHGENSFWTADQLFPDKKMDLIAHHADNLANVQQLEILIGGETIEGQLDALMELTIGFQRRIIPVPVPKKSAVAIRAGAATKAIAERASLPTQKTATKPRRSNRISLP</sequence>
<gene>
    <name evidence="8" type="ORF">PSTG_01223</name>
</gene>
<accession>A0A0L0W2U1</accession>
<evidence type="ECO:0000256" key="4">
    <source>
        <dbReference type="ARBA" id="ARBA00034617"/>
    </source>
</evidence>
<dbReference type="Pfam" id="PF00270">
    <property type="entry name" value="DEAD"/>
    <property type="match status" value="1"/>
</dbReference>
<evidence type="ECO:0000256" key="3">
    <source>
        <dbReference type="ARBA" id="ARBA00023235"/>
    </source>
</evidence>
<protein>
    <recommendedName>
        <fullName evidence="5">DNA 3'-5' helicase</fullName>
        <ecNumber evidence="5">5.6.2.4</ecNumber>
    </recommendedName>
</protein>
<dbReference type="GO" id="GO:0005737">
    <property type="term" value="C:cytoplasm"/>
    <property type="evidence" value="ECO:0007669"/>
    <property type="project" value="TreeGrafter"/>
</dbReference>
<dbReference type="InterPro" id="IPR011545">
    <property type="entry name" value="DEAD/DEAH_box_helicase_dom"/>
</dbReference>
<feature type="region of interest" description="Disordered" evidence="6">
    <location>
        <begin position="659"/>
        <end position="680"/>
    </location>
</feature>
<dbReference type="AlphaFoldDB" id="A0A0L0W2U1"/>
<dbReference type="STRING" id="1165861.A0A0L0W2U1"/>
<feature type="domain" description="Helicase ATP-binding" evidence="7">
    <location>
        <begin position="62"/>
        <end position="256"/>
    </location>
</feature>
<dbReference type="Proteomes" id="UP000054564">
    <property type="component" value="Unassembled WGS sequence"/>
</dbReference>
<dbReference type="PROSITE" id="PS51192">
    <property type="entry name" value="HELICASE_ATP_BIND_1"/>
    <property type="match status" value="1"/>
</dbReference>
<dbReference type="InterPro" id="IPR027417">
    <property type="entry name" value="P-loop_NTPase"/>
</dbReference>
<proteinExistence type="inferred from homology"/>
<dbReference type="SMART" id="SM00487">
    <property type="entry name" value="DEXDc"/>
    <property type="match status" value="1"/>
</dbReference>
<dbReference type="GO" id="GO:0000724">
    <property type="term" value="P:double-strand break repair via homologous recombination"/>
    <property type="evidence" value="ECO:0007669"/>
    <property type="project" value="TreeGrafter"/>
</dbReference>
<dbReference type="EC" id="5.6.2.4" evidence="5"/>
<evidence type="ECO:0000313" key="9">
    <source>
        <dbReference type="Proteomes" id="UP000054564"/>
    </source>
</evidence>
<reference evidence="9" key="1">
    <citation type="submission" date="2014-03" db="EMBL/GenBank/DDBJ databases">
        <title>The Genome Sequence of Puccinia striiformis f. sp. tritici PST-78.</title>
        <authorList>
            <consortium name="The Broad Institute Genome Sequencing Platform"/>
            <person name="Cuomo C."/>
            <person name="Hulbert S."/>
            <person name="Chen X."/>
            <person name="Walker B."/>
            <person name="Young S.K."/>
            <person name="Zeng Q."/>
            <person name="Gargeya S."/>
            <person name="Fitzgerald M."/>
            <person name="Haas B."/>
            <person name="Abouelleil A."/>
            <person name="Alvarado L."/>
            <person name="Arachchi H.M."/>
            <person name="Berlin A.M."/>
            <person name="Chapman S.B."/>
            <person name="Goldberg J."/>
            <person name="Griggs A."/>
            <person name="Gujja S."/>
            <person name="Hansen M."/>
            <person name="Howarth C."/>
            <person name="Imamovic A."/>
            <person name="Larimer J."/>
            <person name="McCowan C."/>
            <person name="Montmayeur A."/>
            <person name="Murphy C."/>
            <person name="Neiman D."/>
            <person name="Pearson M."/>
            <person name="Priest M."/>
            <person name="Roberts A."/>
            <person name="Saif S."/>
            <person name="Shea T."/>
            <person name="Sisk P."/>
            <person name="Sykes S."/>
            <person name="Wortman J."/>
            <person name="Nusbaum C."/>
            <person name="Birren B."/>
        </authorList>
    </citation>
    <scope>NUCLEOTIDE SEQUENCE [LARGE SCALE GENOMIC DNA]</scope>
    <source>
        <strain evidence="9">race PST-78</strain>
    </source>
</reference>
<evidence type="ECO:0000256" key="5">
    <source>
        <dbReference type="ARBA" id="ARBA00034808"/>
    </source>
</evidence>
<evidence type="ECO:0000256" key="6">
    <source>
        <dbReference type="SAM" id="MobiDB-lite"/>
    </source>
</evidence>
<evidence type="ECO:0000313" key="8">
    <source>
        <dbReference type="EMBL" id="KNF05826.1"/>
    </source>
</evidence>
<dbReference type="EMBL" id="AJIL01000006">
    <property type="protein sequence ID" value="KNF05826.1"/>
    <property type="molecule type" value="Genomic_DNA"/>
</dbReference>
<name>A0A0L0W2U1_9BASI</name>
<keyword evidence="9" id="KW-1185">Reference proteome</keyword>
<dbReference type="OrthoDB" id="5409596at2759"/>
<dbReference type="PANTHER" id="PTHR13710:SF105">
    <property type="entry name" value="ATP-DEPENDENT DNA HELICASE Q1"/>
    <property type="match status" value="1"/>
</dbReference>
<keyword evidence="3" id="KW-0413">Isomerase</keyword>
<organism evidence="8 9">
    <name type="scientific">Puccinia striiformis f. sp. tritici PST-78</name>
    <dbReference type="NCBI Taxonomy" id="1165861"/>
    <lineage>
        <taxon>Eukaryota</taxon>
        <taxon>Fungi</taxon>
        <taxon>Dikarya</taxon>
        <taxon>Basidiomycota</taxon>
        <taxon>Pucciniomycotina</taxon>
        <taxon>Pucciniomycetes</taxon>
        <taxon>Pucciniales</taxon>
        <taxon>Pucciniaceae</taxon>
        <taxon>Puccinia</taxon>
    </lineage>
</organism>
<evidence type="ECO:0000256" key="1">
    <source>
        <dbReference type="ARBA" id="ARBA00005446"/>
    </source>
</evidence>
<dbReference type="GO" id="GO:0009378">
    <property type="term" value="F:four-way junction helicase activity"/>
    <property type="evidence" value="ECO:0007669"/>
    <property type="project" value="TreeGrafter"/>
</dbReference>
<comment type="similarity">
    <text evidence="1">Belongs to the helicase family. RecQ subfamily.</text>
</comment>
<dbReference type="GO" id="GO:0043138">
    <property type="term" value="F:3'-5' DNA helicase activity"/>
    <property type="evidence" value="ECO:0007669"/>
    <property type="project" value="UniProtKB-EC"/>
</dbReference>
<comment type="catalytic activity">
    <reaction evidence="4">
        <text>Couples ATP hydrolysis with the unwinding of duplex DNA by translocating in the 3'-5' direction.</text>
        <dbReference type="EC" id="5.6.2.4"/>
    </reaction>
</comment>
<dbReference type="SUPFAM" id="SSF52540">
    <property type="entry name" value="P-loop containing nucleoside triphosphate hydrolases"/>
    <property type="match status" value="1"/>
</dbReference>
<dbReference type="GO" id="GO:0005524">
    <property type="term" value="F:ATP binding"/>
    <property type="evidence" value="ECO:0007669"/>
    <property type="project" value="InterPro"/>
</dbReference>
<feature type="compositionally biased region" description="Basic residues" evidence="6">
    <location>
        <begin position="669"/>
        <end position="680"/>
    </location>
</feature>
<comment type="caution">
    <text evidence="8">The sequence shown here is derived from an EMBL/GenBank/DDBJ whole genome shotgun (WGS) entry which is preliminary data.</text>
</comment>
<keyword evidence="2" id="KW-0238">DNA-binding</keyword>
<dbReference type="InterPro" id="IPR014001">
    <property type="entry name" value="Helicase_ATP-bd"/>
</dbReference>
<dbReference type="GO" id="GO:0003677">
    <property type="term" value="F:DNA binding"/>
    <property type="evidence" value="ECO:0007669"/>
    <property type="project" value="UniProtKB-KW"/>
</dbReference>
<dbReference type="GO" id="GO:0005694">
    <property type="term" value="C:chromosome"/>
    <property type="evidence" value="ECO:0007669"/>
    <property type="project" value="TreeGrafter"/>
</dbReference>
<dbReference type="Gene3D" id="3.40.50.300">
    <property type="entry name" value="P-loop containing nucleotide triphosphate hydrolases"/>
    <property type="match status" value="2"/>
</dbReference>
<dbReference type="PANTHER" id="PTHR13710">
    <property type="entry name" value="DNA HELICASE RECQ FAMILY MEMBER"/>
    <property type="match status" value="1"/>
</dbReference>